<gene>
    <name evidence="10" type="ORF">TR88517</name>
</gene>
<evidence type="ECO:0000256" key="3">
    <source>
        <dbReference type="ARBA" id="ARBA00019664"/>
    </source>
</evidence>
<comment type="subcellular location">
    <subcellularLocation>
        <location evidence="1">Nucleus</location>
    </subcellularLocation>
</comment>
<sequence>MESSLDLGLSCSTNPLTATKAGQEALQDFITNVRDLALALAKVSSSVRSGRGTSHLNADVTKHFEERVRKLQSRKLLIKQAFELVSQSCITYDVEYFDQLIPYKDSPTDAQEELKADGTQESGEDVTGLLREREELLLRLREVDTELNKCRAAFTSAIWELSDLSAPVGD</sequence>
<evidence type="ECO:0000256" key="8">
    <source>
        <dbReference type="ARBA" id="ARBA00025687"/>
    </source>
</evidence>
<reference evidence="10" key="1">
    <citation type="submission" date="2016-01" db="EMBL/GenBank/DDBJ databases">
        <title>Reference transcriptome for the parasite Schistocephalus solidus: insights into the molecular evolution of parasitism.</title>
        <authorList>
            <person name="Hebert F.O."/>
            <person name="Grambauer S."/>
            <person name="Barber I."/>
            <person name="Landry C.R."/>
            <person name="Aubin-Horth N."/>
        </authorList>
    </citation>
    <scope>NUCLEOTIDE SEQUENCE</scope>
</reference>
<dbReference type="AlphaFoldDB" id="A0A0X3PWW5"/>
<accession>A0A0X3PWW5</accession>
<protein>
    <recommendedName>
        <fullName evidence="3">Mediator of RNA polymerase II transcription subunit 30</fullName>
    </recommendedName>
    <alternativeName>
        <fullName evidence="9">Mediator complex subunit 30</fullName>
    </alternativeName>
</protein>
<dbReference type="GO" id="GO:0005634">
    <property type="term" value="C:nucleus"/>
    <property type="evidence" value="ECO:0007669"/>
    <property type="project" value="UniProtKB-SubCell"/>
</dbReference>
<keyword evidence="7" id="KW-0539">Nucleus</keyword>
<comment type="function">
    <text evidence="8">Component of the Mediator complex, a coactivator involved in the regulated transcription of nearly all RNA polymerase II-dependent genes. Mediator functions as a bridge to convey information from gene-specific regulatory proteins to the basal RNA polymerase II transcription machinery. Mediator is recruited to promoters by direct interactions with regulatory proteins and serves as a scaffold for the assembly of a functional preinitiation complex with RNA polymerase II and the general transcription factors.</text>
</comment>
<evidence type="ECO:0000256" key="7">
    <source>
        <dbReference type="ARBA" id="ARBA00023242"/>
    </source>
</evidence>
<evidence type="ECO:0000256" key="9">
    <source>
        <dbReference type="ARBA" id="ARBA00031981"/>
    </source>
</evidence>
<proteinExistence type="inferred from homology"/>
<evidence type="ECO:0000256" key="5">
    <source>
        <dbReference type="ARBA" id="ARBA00023159"/>
    </source>
</evidence>
<evidence type="ECO:0000256" key="2">
    <source>
        <dbReference type="ARBA" id="ARBA00010606"/>
    </source>
</evidence>
<dbReference type="InterPro" id="IPR021019">
    <property type="entry name" value="Mediator_Med30_met"/>
</dbReference>
<keyword evidence="5" id="KW-0010">Activator</keyword>
<comment type="similarity">
    <text evidence="2">Belongs to the Mediator complex subunit 30 family.</text>
</comment>
<name>A0A0X3PWW5_SCHSO</name>
<dbReference type="Pfam" id="PF11315">
    <property type="entry name" value="Med30"/>
    <property type="match status" value="1"/>
</dbReference>
<keyword evidence="6" id="KW-0804">Transcription</keyword>
<organism evidence="10">
    <name type="scientific">Schistocephalus solidus</name>
    <name type="common">Tapeworm</name>
    <dbReference type="NCBI Taxonomy" id="70667"/>
    <lineage>
        <taxon>Eukaryota</taxon>
        <taxon>Metazoa</taxon>
        <taxon>Spiralia</taxon>
        <taxon>Lophotrochozoa</taxon>
        <taxon>Platyhelminthes</taxon>
        <taxon>Cestoda</taxon>
        <taxon>Eucestoda</taxon>
        <taxon>Diphyllobothriidea</taxon>
        <taxon>Diphyllobothriidae</taxon>
        <taxon>Schistocephalus</taxon>
    </lineage>
</organism>
<evidence type="ECO:0000256" key="1">
    <source>
        <dbReference type="ARBA" id="ARBA00004123"/>
    </source>
</evidence>
<dbReference type="EMBL" id="GEEE01006882">
    <property type="protein sequence ID" value="JAP56343.1"/>
    <property type="molecule type" value="Transcribed_RNA"/>
</dbReference>
<evidence type="ECO:0000313" key="10">
    <source>
        <dbReference type="EMBL" id="JAP56343.1"/>
    </source>
</evidence>
<evidence type="ECO:0000256" key="6">
    <source>
        <dbReference type="ARBA" id="ARBA00023163"/>
    </source>
</evidence>
<keyword evidence="4" id="KW-0805">Transcription regulation</keyword>
<evidence type="ECO:0000256" key="4">
    <source>
        <dbReference type="ARBA" id="ARBA00023015"/>
    </source>
</evidence>